<reference evidence="7" key="1">
    <citation type="journal article" date="2019" name="Int. J. Syst. Evol. Microbiol.">
        <title>The Global Catalogue of Microorganisms (GCM) 10K type strain sequencing project: providing services to taxonomists for standard genome sequencing and annotation.</title>
        <authorList>
            <consortium name="The Broad Institute Genomics Platform"/>
            <consortium name="The Broad Institute Genome Sequencing Center for Infectious Disease"/>
            <person name="Wu L."/>
            <person name="Ma J."/>
        </authorList>
    </citation>
    <scope>NUCLEOTIDE SEQUENCE [LARGE SCALE GENOMIC DNA]</scope>
    <source>
        <strain evidence="7">JCM 14330</strain>
    </source>
</reference>
<feature type="domain" description="HTH lysR-type" evidence="5">
    <location>
        <begin position="1"/>
        <end position="58"/>
    </location>
</feature>
<evidence type="ECO:0000313" key="6">
    <source>
        <dbReference type="EMBL" id="GAA0517918.1"/>
    </source>
</evidence>
<proteinExistence type="inferred from homology"/>
<comment type="similarity">
    <text evidence="1">Belongs to the LysR transcriptional regulatory family.</text>
</comment>
<evidence type="ECO:0000259" key="5">
    <source>
        <dbReference type="PROSITE" id="PS50931"/>
    </source>
</evidence>
<dbReference type="PRINTS" id="PR00039">
    <property type="entry name" value="HTHLYSR"/>
</dbReference>
<name>A0ABP3MF23_9BURK</name>
<dbReference type="EMBL" id="BAAAEN010000017">
    <property type="protein sequence ID" value="GAA0517918.1"/>
    <property type="molecule type" value="Genomic_DNA"/>
</dbReference>
<keyword evidence="4" id="KW-0804">Transcription</keyword>
<dbReference type="InterPro" id="IPR036388">
    <property type="entry name" value="WH-like_DNA-bd_sf"/>
</dbReference>
<dbReference type="PROSITE" id="PS50931">
    <property type="entry name" value="HTH_LYSR"/>
    <property type="match status" value="1"/>
</dbReference>
<dbReference type="PANTHER" id="PTHR30419:SF30">
    <property type="entry name" value="LYSR FAMILY TRANSCRIPTIONAL REGULATOR"/>
    <property type="match status" value="1"/>
</dbReference>
<dbReference type="SUPFAM" id="SSF46785">
    <property type="entry name" value="Winged helix' DNA-binding domain"/>
    <property type="match status" value="1"/>
</dbReference>
<dbReference type="Gene3D" id="3.40.190.10">
    <property type="entry name" value="Periplasmic binding protein-like II"/>
    <property type="match status" value="2"/>
</dbReference>
<sequence length="302" mass="32217">MQLHQLRAFVAVAEAGSISAAAKLLDLTQPAITRALQQLELSVGATLLTRSAHGIELTPYGQALLEHARFIVRAAADAHTHIRQLAGDLSGKLSIASSAAPFALVVPRAIEIMRLRFPDVYIHLQEATYPTVMDLFREKGLDFAIGPLPAGGPGEGYRHDPLFTLDLVVAVRQGHPKARARSLRALADVPWLVTGPADGPGMVIQRSFVDTGLPPPQCVMHCESVGGAIQIIEHGNIASFVPRYLAEEARAAGRLAIVPVAETLPSLTISAFMPAQKILSPAGQALYSAIHGISRNLRPQDA</sequence>
<evidence type="ECO:0000313" key="7">
    <source>
        <dbReference type="Proteomes" id="UP001501706"/>
    </source>
</evidence>
<evidence type="ECO:0000256" key="4">
    <source>
        <dbReference type="ARBA" id="ARBA00023163"/>
    </source>
</evidence>
<evidence type="ECO:0000256" key="2">
    <source>
        <dbReference type="ARBA" id="ARBA00023015"/>
    </source>
</evidence>
<keyword evidence="2" id="KW-0805">Transcription regulation</keyword>
<keyword evidence="7" id="KW-1185">Reference proteome</keyword>
<dbReference type="Proteomes" id="UP001501706">
    <property type="component" value="Unassembled WGS sequence"/>
</dbReference>
<accession>A0ABP3MF23</accession>
<dbReference type="RefSeq" id="WP_087836586.1">
    <property type="nucleotide sequence ID" value="NZ_BAAAEN010000017.1"/>
</dbReference>
<dbReference type="InterPro" id="IPR050950">
    <property type="entry name" value="HTH-type_LysR_regulators"/>
</dbReference>
<dbReference type="InterPro" id="IPR000847">
    <property type="entry name" value="LysR_HTH_N"/>
</dbReference>
<comment type="caution">
    <text evidence="6">The sequence shown here is derived from an EMBL/GenBank/DDBJ whole genome shotgun (WGS) entry which is preliminary data.</text>
</comment>
<organism evidence="6 7">
    <name type="scientific">Pigmentiphaga daeguensis</name>
    <dbReference type="NCBI Taxonomy" id="414049"/>
    <lineage>
        <taxon>Bacteria</taxon>
        <taxon>Pseudomonadati</taxon>
        <taxon>Pseudomonadota</taxon>
        <taxon>Betaproteobacteria</taxon>
        <taxon>Burkholderiales</taxon>
        <taxon>Alcaligenaceae</taxon>
        <taxon>Pigmentiphaga</taxon>
    </lineage>
</organism>
<evidence type="ECO:0000256" key="3">
    <source>
        <dbReference type="ARBA" id="ARBA00023125"/>
    </source>
</evidence>
<dbReference type="Pfam" id="PF03466">
    <property type="entry name" value="LysR_substrate"/>
    <property type="match status" value="1"/>
</dbReference>
<dbReference type="Pfam" id="PF00126">
    <property type="entry name" value="HTH_1"/>
    <property type="match status" value="1"/>
</dbReference>
<dbReference type="PANTHER" id="PTHR30419">
    <property type="entry name" value="HTH-TYPE TRANSCRIPTIONAL REGULATOR YBHD"/>
    <property type="match status" value="1"/>
</dbReference>
<dbReference type="Gene3D" id="1.10.10.10">
    <property type="entry name" value="Winged helix-like DNA-binding domain superfamily/Winged helix DNA-binding domain"/>
    <property type="match status" value="1"/>
</dbReference>
<dbReference type="SUPFAM" id="SSF53850">
    <property type="entry name" value="Periplasmic binding protein-like II"/>
    <property type="match status" value="1"/>
</dbReference>
<evidence type="ECO:0000256" key="1">
    <source>
        <dbReference type="ARBA" id="ARBA00009437"/>
    </source>
</evidence>
<keyword evidence="3" id="KW-0238">DNA-binding</keyword>
<protein>
    <submittedName>
        <fullName evidence="6">LysR substrate-binding domain-containing protein</fullName>
    </submittedName>
</protein>
<gene>
    <name evidence="6" type="ORF">GCM10009097_39230</name>
</gene>
<dbReference type="InterPro" id="IPR036390">
    <property type="entry name" value="WH_DNA-bd_sf"/>
</dbReference>
<dbReference type="InterPro" id="IPR005119">
    <property type="entry name" value="LysR_subst-bd"/>
</dbReference>